<proteinExistence type="predicted"/>
<dbReference type="PROSITE" id="PS51085">
    <property type="entry name" value="2FE2S_FER_2"/>
    <property type="match status" value="1"/>
</dbReference>
<feature type="domain" description="2Fe-2S ferredoxin-type" evidence="6">
    <location>
        <begin position="3"/>
        <end position="79"/>
    </location>
</feature>
<evidence type="ECO:0000256" key="5">
    <source>
        <dbReference type="ARBA" id="ARBA00023014"/>
    </source>
</evidence>
<evidence type="ECO:0000313" key="7">
    <source>
        <dbReference type="EMBL" id="GAG64532.1"/>
    </source>
</evidence>
<dbReference type="InterPro" id="IPR012675">
    <property type="entry name" value="Beta-grasp_dom_sf"/>
</dbReference>
<dbReference type="InterPro" id="IPR006058">
    <property type="entry name" value="2Fe2S_fd_BS"/>
</dbReference>
<dbReference type="CDD" id="cd00207">
    <property type="entry name" value="fer2"/>
    <property type="match status" value="1"/>
</dbReference>
<name>X1A2Y3_9ZZZZ</name>
<gene>
    <name evidence="7" type="ORF">S01H4_00703</name>
</gene>
<dbReference type="PANTHER" id="PTHR44379:SF5">
    <property type="entry name" value="OXIDOREDUCTASE WITH IRON-SULFUR SUBUNIT"/>
    <property type="match status" value="1"/>
</dbReference>
<dbReference type="InterPro" id="IPR051452">
    <property type="entry name" value="Diverse_Oxidoreductases"/>
</dbReference>
<dbReference type="AlphaFoldDB" id="X1A2Y3"/>
<dbReference type="InterPro" id="IPR036010">
    <property type="entry name" value="2Fe-2S_ferredoxin-like_sf"/>
</dbReference>
<comment type="caution">
    <text evidence="7">The sequence shown here is derived from an EMBL/GenBank/DDBJ whole genome shotgun (WGS) entry which is preliminary data.</text>
</comment>
<evidence type="ECO:0000259" key="6">
    <source>
        <dbReference type="PROSITE" id="PS51085"/>
    </source>
</evidence>
<evidence type="ECO:0000256" key="1">
    <source>
        <dbReference type="ARBA" id="ARBA00022714"/>
    </source>
</evidence>
<dbReference type="Pfam" id="PF01799">
    <property type="entry name" value="Fer2_2"/>
    <property type="match status" value="1"/>
</dbReference>
<organism evidence="7">
    <name type="scientific">marine sediment metagenome</name>
    <dbReference type="NCBI Taxonomy" id="412755"/>
    <lineage>
        <taxon>unclassified sequences</taxon>
        <taxon>metagenomes</taxon>
        <taxon>ecological metagenomes</taxon>
    </lineage>
</organism>
<sequence>MKHKICFTINREVKEIEVEPNKTLLKMLREDLDLIGAKEGCGAGECGACTVLVNNKPVNSCLMLAVEVDGKEILTIEGLSDGINLDSIQESFLKHNAIQCGYCTPGMVMSAKALLNRNPHPTEEDVKEALAGNLCRCTGYQRIINAVLDIAKKGGKK</sequence>
<dbReference type="PROSITE" id="PS00197">
    <property type="entry name" value="2FE2S_FER_1"/>
    <property type="match status" value="1"/>
</dbReference>
<evidence type="ECO:0000256" key="3">
    <source>
        <dbReference type="ARBA" id="ARBA00023002"/>
    </source>
</evidence>
<keyword evidence="1" id="KW-0001">2Fe-2S</keyword>
<dbReference type="InterPro" id="IPR001041">
    <property type="entry name" value="2Fe-2S_ferredoxin-type"/>
</dbReference>
<dbReference type="Pfam" id="PF00111">
    <property type="entry name" value="Fer2"/>
    <property type="match status" value="1"/>
</dbReference>
<reference evidence="7" key="1">
    <citation type="journal article" date="2014" name="Front. Microbiol.">
        <title>High frequency of phylogenetically diverse reductive dehalogenase-homologous genes in deep subseafloor sedimentary metagenomes.</title>
        <authorList>
            <person name="Kawai M."/>
            <person name="Futagami T."/>
            <person name="Toyoda A."/>
            <person name="Takaki Y."/>
            <person name="Nishi S."/>
            <person name="Hori S."/>
            <person name="Arai W."/>
            <person name="Tsubouchi T."/>
            <person name="Morono Y."/>
            <person name="Uchiyama I."/>
            <person name="Ito T."/>
            <person name="Fujiyama A."/>
            <person name="Inagaki F."/>
            <person name="Takami H."/>
        </authorList>
    </citation>
    <scope>NUCLEOTIDE SEQUENCE</scope>
    <source>
        <strain evidence="7">Expedition CK06-06</strain>
    </source>
</reference>
<dbReference type="InterPro" id="IPR036884">
    <property type="entry name" value="2Fe-2S-bd_dom_sf"/>
</dbReference>
<keyword evidence="3" id="KW-0560">Oxidoreductase</keyword>
<dbReference type="GO" id="GO:0016491">
    <property type="term" value="F:oxidoreductase activity"/>
    <property type="evidence" value="ECO:0007669"/>
    <property type="project" value="UniProtKB-KW"/>
</dbReference>
<evidence type="ECO:0000256" key="2">
    <source>
        <dbReference type="ARBA" id="ARBA00022723"/>
    </source>
</evidence>
<accession>X1A2Y3</accession>
<dbReference type="SUPFAM" id="SSF47741">
    <property type="entry name" value="CO dehydrogenase ISP C-domain like"/>
    <property type="match status" value="1"/>
</dbReference>
<dbReference type="InterPro" id="IPR002888">
    <property type="entry name" value="2Fe-2S-bd"/>
</dbReference>
<dbReference type="Gene3D" id="3.10.20.30">
    <property type="match status" value="1"/>
</dbReference>
<dbReference type="GO" id="GO:0051537">
    <property type="term" value="F:2 iron, 2 sulfur cluster binding"/>
    <property type="evidence" value="ECO:0007669"/>
    <property type="project" value="UniProtKB-KW"/>
</dbReference>
<dbReference type="EMBL" id="BART01000106">
    <property type="protein sequence ID" value="GAG64532.1"/>
    <property type="molecule type" value="Genomic_DNA"/>
</dbReference>
<dbReference type="FunFam" id="3.10.20.30:FF:000020">
    <property type="entry name" value="Xanthine dehydrogenase iron-sulfur subunit"/>
    <property type="match status" value="1"/>
</dbReference>
<keyword evidence="5" id="KW-0411">Iron-sulfur</keyword>
<dbReference type="PANTHER" id="PTHR44379">
    <property type="entry name" value="OXIDOREDUCTASE WITH IRON-SULFUR SUBUNIT"/>
    <property type="match status" value="1"/>
</dbReference>
<protein>
    <recommendedName>
        <fullName evidence="6">2Fe-2S ferredoxin-type domain-containing protein</fullName>
    </recommendedName>
</protein>
<dbReference type="SUPFAM" id="SSF54292">
    <property type="entry name" value="2Fe-2S ferredoxin-like"/>
    <property type="match status" value="1"/>
</dbReference>
<keyword evidence="2" id="KW-0479">Metal-binding</keyword>
<dbReference type="Gene3D" id="1.10.150.120">
    <property type="entry name" value="[2Fe-2S]-binding domain"/>
    <property type="match status" value="1"/>
</dbReference>
<dbReference type="FunFam" id="1.10.150.120:FF:000003">
    <property type="entry name" value="Carbon monoxide dehydrogenase, small subunit"/>
    <property type="match status" value="1"/>
</dbReference>
<evidence type="ECO:0000256" key="4">
    <source>
        <dbReference type="ARBA" id="ARBA00023004"/>
    </source>
</evidence>
<keyword evidence="4" id="KW-0408">Iron</keyword>
<dbReference type="GO" id="GO:0046872">
    <property type="term" value="F:metal ion binding"/>
    <property type="evidence" value="ECO:0007669"/>
    <property type="project" value="UniProtKB-KW"/>
</dbReference>